<proteinExistence type="predicted"/>
<reference evidence="2" key="1">
    <citation type="journal article" date="2016" name="Genome Announc.">
        <title>Draft genome sequences of fungus Aspergillus calidoustus.</title>
        <authorList>
            <person name="Horn F."/>
            <person name="Linde J."/>
            <person name="Mattern D.J."/>
            <person name="Walther G."/>
            <person name="Guthke R."/>
            <person name="Scherlach K."/>
            <person name="Martin K."/>
            <person name="Brakhage A.A."/>
            <person name="Petzke L."/>
            <person name="Valiante V."/>
        </authorList>
    </citation>
    <scope>NUCLEOTIDE SEQUENCE [LARGE SCALE GENOMIC DNA]</scope>
    <source>
        <strain evidence="2">SF006504</strain>
    </source>
</reference>
<dbReference type="Proteomes" id="UP000054771">
    <property type="component" value="Unassembled WGS sequence"/>
</dbReference>
<gene>
    <name evidence="1" type="ORF">ASPCAL02922</name>
</gene>
<dbReference type="OrthoDB" id="4502630at2759"/>
<name>A0A0U5GQ23_ASPCI</name>
<dbReference type="AlphaFoldDB" id="A0A0U5GQ23"/>
<sequence length="389" mass="45108">MADAISKREKNQEIPLFLLPNHWRDLDISPRRFLAHHDVYDCIVDENAPAEEQLNQLKSRYTMLANNIAQFLEEEELLTVAGAGEWSRTMPGYWPEEFASAHYYVNTFGFNWAYLSLSDMKWTKAQKKQLVSRLDGYCVQEDLDSIISCLRENDRAWFPKCLVAAFIMKRAVDTFFRQPFWYVEPLPKGQEFFTGDAKWQGVSPHGVVLEELLAQFKQVNISFARIWRALTTRLCNQKYYPADYEKTLRARRRARCQSLAKEILADKVFSYLMKPITDDQVQAREDVLAHYLAKISDIAANMHSQNPCLRFETLPDLEPRFTEASGTMEPEYEVDLPKGDTKFDGCRVLLLQYPHVVRDGYENGMEGETVTVRPALAVLDFTNVPKEHH</sequence>
<dbReference type="EMBL" id="CDMC01000002">
    <property type="protein sequence ID" value="CEN60485.1"/>
    <property type="molecule type" value="Genomic_DNA"/>
</dbReference>
<protein>
    <submittedName>
        <fullName evidence="1">Uncharacterized protein</fullName>
    </submittedName>
</protein>
<evidence type="ECO:0000313" key="2">
    <source>
        <dbReference type="Proteomes" id="UP000054771"/>
    </source>
</evidence>
<organism evidence="1 2">
    <name type="scientific">Aspergillus calidoustus</name>
    <dbReference type="NCBI Taxonomy" id="454130"/>
    <lineage>
        <taxon>Eukaryota</taxon>
        <taxon>Fungi</taxon>
        <taxon>Dikarya</taxon>
        <taxon>Ascomycota</taxon>
        <taxon>Pezizomycotina</taxon>
        <taxon>Eurotiomycetes</taxon>
        <taxon>Eurotiomycetidae</taxon>
        <taxon>Eurotiales</taxon>
        <taxon>Aspergillaceae</taxon>
        <taxon>Aspergillus</taxon>
        <taxon>Aspergillus subgen. Nidulantes</taxon>
    </lineage>
</organism>
<dbReference type="OMA" id="YENGMEG"/>
<evidence type="ECO:0000313" key="1">
    <source>
        <dbReference type="EMBL" id="CEN60485.1"/>
    </source>
</evidence>
<accession>A0A0U5GQ23</accession>
<keyword evidence="2" id="KW-1185">Reference proteome</keyword>